<evidence type="ECO:0000259" key="7">
    <source>
        <dbReference type="Pfam" id="PF12632"/>
    </source>
</evidence>
<feature type="domain" description="Myosin-binding" evidence="7">
    <location>
        <begin position="174"/>
        <end position="351"/>
    </location>
</feature>
<evidence type="ECO:0000256" key="6">
    <source>
        <dbReference type="SAM" id="Phobius"/>
    </source>
</evidence>
<feature type="compositionally biased region" description="Low complexity" evidence="5">
    <location>
        <begin position="915"/>
        <end position="925"/>
    </location>
</feature>
<proteinExistence type="predicted"/>
<dbReference type="EMBL" id="AVOT02035123">
    <property type="protein sequence ID" value="MBW0529397.1"/>
    <property type="molecule type" value="Genomic_DNA"/>
</dbReference>
<comment type="subcellular location">
    <subcellularLocation>
        <location evidence="1">Endomembrane system</location>
    </subcellularLocation>
</comment>
<name>A0A9Q3F3P3_9BASI</name>
<keyword evidence="9" id="KW-1185">Reference proteome</keyword>
<organism evidence="8 9">
    <name type="scientific">Austropuccinia psidii MF-1</name>
    <dbReference type="NCBI Taxonomy" id="1389203"/>
    <lineage>
        <taxon>Eukaryota</taxon>
        <taxon>Fungi</taxon>
        <taxon>Dikarya</taxon>
        <taxon>Basidiomycota</taxon>
        <taxon>Pucciniomycotina</taxon>
        <taxon>Pucciniomycetes</taxon>
        <taxon>Pucciniales</taxon>
        <taxon>Sphaerophragmiaceae</taxon>
        <taxon>Austropuccinia</taxon>
    </lineage>
</organism>
<feature type="region of interest" description="Disordered" evidence="5">
    <location>
        <begin position="915"/>
        <end position="944"/>
    </location>
</feature>
<feature type="compositionally biased region" description="Polar residues" evidence="5">
    <location>
        <begin position="626"/>
        <end position="635"/>
    </location>
</feature>
<accession>A0A9Q3F3P3</accession>
<evidence type="ECO:0000256" key="2">
    <source>
        <dbReference type="ARBA" id="ARBA00022692"/>
    </source>
</evidence>
<dbReference type="AlphaFoldDB" id="A0A9Q3F3P3"/>
<evidence type="ECO:0000256" key="1">
    <source>
        <dbReference type="ARBA" id="ARBA00004308"/>
    </source>
</evidence>
<gene>
    <name evidence="8" type="ORF">O181_069112</name>
</gene>
<keyword evidence="2 6" id="KW-0812">Transmembrane</keyword>
<dbReference type="OrthoDB" id="21151at2759"/>
<keyword evidence="3 6" id="KW-1133">Transmembrane helix</keyword>
<sequence length="967" mass="108857">MAEPLIISDSPLDDYLKKSVPNESPTIKFKDSINSKNQIIKSLSLSKIKKLISFKLESFKKFNFNNQQNDLNQQNNLSERLKYLICTSFLLNPNLKPNFYDNHLNLNSTSSSSKSSSSSSSSSTNNSIKLSLSSYYSSSSTLNQILHLCRLQSNSIIIIIILITILILYSWIYIDTLSIYSFLIPLIISSIFLFNHLPHLSSRRTQLKLQSKIIPLTSQLISKTQSLDLRISRAIGAIKEIECVALGLKLSNPLPPISRLESASFPSINSNLDQPSSPSSFKSNSTLHALGLRKVLQRLLDQSRHQYQTATNQLESILIINSSQSDHPISNHQSNLSNLETLMEMYHCSHHSSQDSNHNQLVSNFNQSLHPQNPKRSSGHYKLNSINKSPTSPSNQSNHHLNRLNRSSLQFNPSSQDHHPFTLNHLNRSSIILSPTNYSSLSIGLSSHHKPKLSRPLSFNPSLSKSHFNPPSSSFSTFNQSSPILNSSKVRPQSMSAANFSNLTSNYNSFLPHSPQTQTQTQTHHQSQSNHLDLNHHLHLDDSLELNQHPIQPYSLLSLELAFSKMHLERKRLMCCLLALDFNLFVPTSIQMWHSTLETLIQVINTIDELDIELTNGMSDQFGPGSFQSNPIINQNSKSNSSTPGSSSNHQLDSLQNQIDHHSSNQLSDFGPPNSTSTLKTKRLNDFINQIHQMELGLKTISTKIQICLDELKSDHQTTAQSAINVHDSIRLDLENIAREWDQSRSKLRLVINGEKILIPGRNRLRPHSLDSSEGEISTSSGRDSSIYSSEITTPLRKNTLDNFCFETPDQEIEKINSDQLFENDSLDSAINMNTIRPKSIIPPPGLEEILKGLTEQHQLENHKTQDSHENLEAITIDQPTHSRNQYHKLKSIGNNNHLNHLGRPKSILINFDQNQNSNSNSNSNRLEINTNFPSNPFNDDDGQVKPSIGLVTELKDVLNALKSRKR</sequence>
<feature type="compositionally biased region" description="Polar residues" evidence="5">
    <location>
        <begin position="364"/>
        <end position="376"/>
    </location>
</feature>
<dbReference type="Proteomes" id="UP000765509">
    <property type="component" value="Unassembled WGS sequence"/>
</dbReference>
<feature type="region of interest" description="Disordered" evidence="5">
    <location>
        <begin position="364"/>
        <end position="400"/>
    </location>
</feature>
<dbReference type="Pfam" id="PF12632">
    <property type="entry name" value="Vezatin"/>
    <property type="match status" value="1"/>
</dbReference>
<feature type="transmembrane region" description="Helical" evidence="6">
    <location>
        <begin position="156"/>
        <end position="174"/>
    </location>
</feature>
<feature type="transmembrane region" description="Helical" evidence="6">
    <location>
        <begin position="180"/>
        <end position="198"/>
    </location>
</feature>
<dbReference type="InterPro" id="IPR026859">
    <property type="entry name" value="Myosin-bd"/>
</dbReference>
<comment type="caution">
    <text evidence="8">The sequence shown here is derived from an EMBL/GenBank/DDBJ whole genome shotgun (WGS) entry which is preliminary data.</text>
</comment>
<feature type="region of interest" description="Disordered" evidence="5">
    <location>
        <begin position="764"/>
        <end position="787"/>
    </location>
</feature>
<reference evidence="8" key="1">
    <citation type="submission" date="2021-03" db="EMBL/GenBank/DDBJ databases">
        <title>Draft genome sequence of rust myrtle Austropuccinia psidii MF-1, a brazilian biotype.</title>
        <authorList>
            <person name="Quecine M.C."/>
            <person name="Pachon D.M.R."/>
            <person name="Bonatelli M.L."/>
            <person name="Correr F.H."/>
            <person name="Franceschini L.M."/>
            <person name="Leite T.F."/>
            <person name="Margarido G.R.A."/>
            <person name="Almeida C.A."/>
            <person name="Ferrarezi J.A."/>
            <person name="Labate C.A."/>
        </authorList>
    </citation>
    <scope>NUCLEOTIDE SEQUENCE</scope>
    <source>
        <strain evidence="8">MF-1</strain>
    </source>
</reference>
<feature type="region of interest" description="Disordered" evidence="5">
    <location>
        <begin position="511"/>
        <end position="531"/>
    </location>
</feature>
<evidence type="ECO:0000256" key="4">
    <source>
        <dbReference type="ARBA" id="ARBA00023136"/>
    </source>
</evidence>
<dbReference type="GO" id="GO:0017022">
    <property type="term" value="F:myosin binding"/>
    <property type="evidence" value="ECO:0007669"/>
    <property type="project" value="InterPro"/>
</dbReference>
<feature type="compositionally biased region" description="Low complexity" evidence="5">
    <location>
        <begin position="636"/>
        <end position="649"/>
    </location>
</feature>
<feature type="compositionally biased region" description="Polar residues" evidence="5">
    <location>
        <begin position="770"/>
        <end position="787"/>
    </location>
</feature>
<evidence type="ECO:0000313" key="8">
    <source>
        <dbReference type="EMBL" id="MBW0529397.1"/>
    </source>
</evidence>
<evidence type="ECO:0000313" key="9">
    <source>
        <dbReference type="Proteomes" id="UP000765509"/>
    </source>
</evidence>
<feature type="compositionally biased region" description="Polar residues" evidence="5">
    <location>
        <begin position="926"/>
        <end position="938"/>
    </location>
</feature>
<feature type="region of interest" description="Disordered" evidence="5">
    <location>
        <begin position="625"/>
        <end position="652"/>
    </location>
</feature>
<protein>
    <recommendedName>
        <fullName evidence="7">Myosin-binding domain-containing protein</fullName>
    </recommendedName>
</protein>
<dbReference type="GO" id="GO:0012505">
    <property type="term" value="C:endomembrane system"/>
    <property type="evidence" value="ECO:0007669"/>
    <property type="project" value="UniProtKB-SubCell"/>
</dbReference>
<evidence type="ECO:0000256" key="3">
    <source>
        <dbReference type="ARBA" id="ARBA00022989"/>
    </source>
</evidence>
<feature type="compositionally biased region" description="Polar residues" evidence="5">
    <location>
        <begin position="384"/>
        <end position="400"/>
    </location>
</feature>
<evidence type="ECO:0000256" key="5">
    <source>
        <dbReference type="SAM" id="MobiDB-lite"/>
    </source>
</evidence>
<keyword evidence="4 6" id="KW-0472">Membrane</keyword>
<feature type="compositionally biased region" description="Low complexity" evidence="5">
    <location>
        <begin position="512"/>
        <end position="531"/>
    </location>
</feature>